<keyword evidence="4" id="KW-1185">Reference proteome</keyword>
<proteinExistence type="predicted"/>
<accession>A0A4S8M682</accession>
<dbReference type="OrthoDB" id="3051796at2759"/>
<evidence type="ECO:0000256" key="1">
    <source>
        <dbReference type="SAM" id="Coils"/>
    </source>
</evidence>
<dbReference type="Gene3D" id="1.20.1280.50">
    <property type="match status" value="1"/>
</dbReference>
<reference evidence="3 4" key="1">
    <citation type="journal article" date="2019" name="Nat. Ecol. Evol.">
        <title>Megaphylogeny resolves global patterns of mushroom evolution.</title>
        <authorList>
            <person name="Varga T."/>
            <person name="Krizsan K."/>
            <person name="Foldi C."/>
            <person name="Dima B."/>
            <person name="Sanchez-Garcia M."/>
            <person name="Sanchez-Ramirez S."/>
            <person name="Szollosi G.J."/>
            <person name="Szarkandi J.G."/>
            <person name="Papp V."/>
            <person name="Albert L."/>
            <person name="Andreopoulos W."/>
            <person name="Angelini C."/>
            <person name="Antonin V."/>
            <person name="Barry K.W."/>
            <person name="Bougher N.L."/>
            <person name="Buchanan P."/>
            <person name="Buyck B."/>
            <person name="Bense V."/>
            <person name="Catcheside P."/>
            <person name="Chovatia M."/>
            <person name="Cooper J."/>
            <person name="Damon W."/>
            <person name="Desjardin D."/>
            <person name="Finy P."/>
            <person name="Geml J."/>
            <person name="Haridas S."/>
            <person name="Hughes K."/>
            <person name="Justo A."/>
            <person name="Karasinski D."/>
            <person name="Kautmanova I."/>
            <person name="Kiss B."/>
            <person name="Kocsube S."/>
            <person name="Kotiranta H."/>
            <person name="LaButti K.M."/>
            <person name="Lechner B.E."/>
            <person name="Liimatainen K."/>
            <person name="Lipzen A."/>
            <person name="Lukacs Z."/>
            <person name="Mihaltcheva S."/>
            <person name="Morgado L.N."/>
            <person name="Niskanen T."/>
            <person name="Noordeloos M.E."/>
            <person name="Ohm R.A."/>
            <person name="Ortiz-Santana B."/>
            <person name="Ovrebo C."/>
            <person name="Racz N."/>
            <person name="Riley R."/>
            <person name="Savchenko A."/>
            <person name="Shiryaev A."/>
            <person name="Soop K."/>
            <person name="Spirin V."/>
            <person name="Szebenyi C."/>
            <person name="Tomsovsky M."/>
            <person name="Tulloss R.E."/>
            <person name="Uehling J."/>
            <person name="Grigoriev I.V."/>
            <person name="Vagvolgyi C."/>
            <person name="Papp T."/>
            <person name="Martin F.M."/>
            <person name="Miettinen O."/>
            <person name="Hibbett D.S."/>
            <person name="Nagy L.G."/>
        </authorList>
    </citation>
    <scope>NUCLEOTIDE SEQUENCE [LARGE SCALE GENOMIC DNA]</scope>
    <source>
        <strain evidence="3 4">CBS 962.96</strain>
    </source>
</reference>
<dbReference type="SUPFAM" id="SSF52058">
    <property type="entry name" value="L domain-like"/>
    <property type="match status" value="1"/>
</dbReference>
<organism evidence="3 4">
    <name type="scientific">Dendrothele bispora (strain CBS 962.96)</name>
    <dbReference type="NCBI Taxonomy" id="1314807"/>
    <lineage>
        <taxon>Eukaryota</taxon>
        <taxon>Fungi</taxon>
        <taxon>Dikarya</taxon>
        <taxon>Basidiomycota</taxon>
        <taxon>Agaricomycotina</taxon>
        <taxon>Agaricomycetes</taxon>
        <taxon>Agaricomycetidae</taxon>
        <taxon>Agaricales</taxon>
        <taxon>Agaricales incertae sedis</taxon>
        <taxon>Dendrothele</taxon>
    </lineage>
</organism>
<dbReference type="Proteomes" id="UP000297245">
    <property type="component" value="Unassembled WGS sequence"/>
</dbReference>
<gene>
    <name evidence="3" type="ORF">K435DRAFT_754194</name>
</gene>
<evidence type="ECO:0000313" key="3">
    <source>
        <dbReference type="EMBL" id="THU97278.1"/>
    </source>
</evidence>
<dbReference type="EMBL" id="ML179159">
    <property type="protein sequence ID" value="THU97278.1"/>
    <property type="molecule type" value="Genomic_DNA"/>
</dbReference>
<feature type="region of interest" description="Disordered" evidence="2">
    <location>
        <begin position="511"/>
        <end position="538"/>
    </location>
</feature>
<sequence>MASVKLDPDNLDAHLRNSFGLPSNYYDFSEPILDARLQLEQCEASIKLANSIIEEQKAKLFELKRRKQTLEHTIEGYQSLDAPIRQLPLEILQEIFEFVGVSEGHILIFKSGDNFPDELTTRIPPLCLSHVCSAWRSLSLSTPGLWTTIEAILDSWNTSSIFDFILRNSQNQNTPLDITLRMSSGVRWWSSSDSGIIPLRSITAHSHRFRQLTLQLHPSIYHHPVFSHVQGHLGRLHSLCILTLERPDSVSATGYLEPDIGDLFLDAPRLKEFRTDLSDLRLIRLPGGQLTKISLGLSYRTAEILSSCLFFCTNLEELELETSEDEKDINFETPAMTMKNVDTLSLKMDSLIPFFAENSVSAAKGDNFAVARLVFSMLTLPRLEKLKIAAYDWHYPDDEPGEVPDHEPFHLYELGNEWEGPDQLVQSQIQIPGSELVEANEVASSTRRLSDWPRELVKPFLERSKCTITSLSLLHLRGLRDEEVIEFLQMLPSLEHLQIYERHTELKELALEESDSKSGSNLDPSGEGKPQRTSREDDGRVVTRTFIRCFQHKNRHPQEHYQNQAADVSKQGPSFSDSTSRGFLPKLVTLKLAVNSQHFEQIYNEIVLLLSSGDEIQVCNSRSDDETSSSPTGTTAVELYENVNIDHGWDACEDEMGDYPEPILRTRMMI</sequence>
<dbReference type="AlphaFoldDB" id="A0A4S8M682"/>
<protein>
    <submittedName>
        <fullName evidence="3">Uncharacterized protein</fullName>
    </submittedName>
</protein>
<name>A0A4S8M682_DENBC</name>
<evidence type="ECO:0000313" key="4">
    <source>
        <dbReference type="Proteomes" id="UP000297245"/>
    </source>
</evidence>
<evidence type="ECO:0000256" key="2">
    <source>
        <dbReference type="SAM" id="MobiDB-lite"/>
    </source>
</evidence>
<feature type="coiled-coil region" evidence="1">
    <location>
        <begin position="39"/>
        <end position="73"/>
    </location>
</feature>
<keyword evidence="1" id="KW-0175">Coiled coil</keyword>
<feature type="compositionally biased region" description="Basic and acidic residues" evidence="2">
    <location>
        <begin position="529"/>
        <end position="538"/>
    </location>
</feature>